<dbReference type="InterPro" id="IPR032816">
    <property type="entry name" value="VTT_dom"/>
</dbReference>
<feature type="transmembrane region" description="Helical" evidence="7">
    <location>
        <begin position="141"/>
        <end position="165"/>
    </location>
</feature>
<evidence type="ECO:0000313" key="10">
    <source>
        <dbReference type="Proteomes" id="UP000635902"/>
    </source>
</evidence>
<dbReference type="Pfam" id="PF09335">
    <property type="entry name" value="VTT_dom"/>
    <property type="match status" value="1"/>
</dbReference>
<feature type="transmembrane region" description="Helical" evidence="7">
    <location>
        <begin position="185"/>
        <end position="202"/>
    </location>
</feature>
<keyword evidence="10" id="KW-1185">Reference proteome</keyword>
<keyword evidence="5 7" id="KW-1133">Transmembrane helix</keyword>
<feature type="domain" description="VTT" evidence="8">
    <location>
        <begin position="58"/>
        <end position="175"/>
    </location>
</feature>
<dbReference type="InterPro" id="IPR015414">
    <property type="entry name" value="TMEM64"/>
</dbReference>
<dbReference type="PANTHER" id="PTHR12677:SF59">
    <property type="entry name" value="GOLGI APPARATUS MEMBRANE PROTEIN TVP38-RELATED"/>
    <property type="match status" value="1"/>
</dbReference>
<protein>
    <recommendedName>
        <fullName evidence="7">TVP38/TMEM64 family membrane protein</fullName>
    </recommendedName>
</protein>
<reference evidence="9 10" key="1">
    <citation type="submission" date="2020-10" db="EMBL/GenBank/DDBJ databases">
        <title>Novel species in genus Corynebacterium.</title>
        <authorList>
            <person name="Zhang G."/>
        </authorList>
    </citation>
    <scope>NUCLEOTIDE SEQUENCE [LARGE SCALE GENOMIC DNA]</scope>
    <source>
        <strain evidence="9 10">DSM 45110</strain>
    </source>
</reference>
<proteinExistence type="inferred from homology"/>
<gene>
    <name evidence="9" type="ORF">IRY30_05915</name>
</gene>
<feature type="transmembrane region" description="Helical" evidence="7">
    <location>
        <begin position="6"/>
        <end position="25"/>
    </location>
</feature>
<accession>A0ABR9ZLX4</accession>
<feature type="transmembrane region" description="Helical" evidence="7">
    <location>
        <begin position="62"/>
        <end position="95"/>
    </location>
</feature>
<keyword evidence="6 7" id="KW-0472">Membrane</keyword>
<comment type="subcellular location">
    <subcellularLocation>
        <location evidence="1 7">Cell membrane</location>
        <topology evidence="1 7">Multi-pass membrane protein</topology>
    </subcellularLocation>
</comment>
<keyword evidence="4 7" id="KW-0812">Transmembrane</keyword>
<comment type="caution">
    <text evidence="9">The sequence shown here is derived from an EMBL/GenBank/DDBJ whole genome shotgun (WGS) entry which is preliminary data.</text>
</comment>
<evidence type="ECO:0000256" key="1">
    <source>
        <dbReference type="ARBA" id="ARBA00004651"/>
    </source>
</evidence>
<dbReference type="EMBL" id="JADKMY010000001">
    <property type="protein sequence ID" value="MBF4553617.1"/>
    <property type="molecule type" value="Genomic_DNA"/>
</dbReference>
<dbReference type="Proteomes" id="UP000635902">
    <property type="component" value="Unassembled WGS sequence"/>
</dbReference>
<organism evidence="9 10">
    <name type="scientific">Corynebacterium suicordis DSM 45110</name>
    <dbReference type="NCBI Taxonomy" id="1121369"/>
    <lineage>
        <taxon>Bacteria</taxon>
        <taxon>Bacillati</taxon>
        <taxon>Actinomycetota</taxon>
        <taxon>Actinomycetes</taxon>
        <taxon>Mycobacteriales</taxon>
        <taxon>Corynebacteriaceae</taxon>
        <taxon>Corynebacterium</taxon>
    </lineage>
</organism>
<feature type="transmembrane region" description="Helical" evidence="7">
    <location>
        <begin position="37"/>
        <end position="56"/>
    </location>
</feature>
<keyword evidence="3 7" id="KW-1003">Cell membrane</keyword>
<dbReference type="PANTHER" id="PTHR12677">
    <property type="entry name" value="GOLGI APPARATUS MEMBRANE PROTEIN TVP38-RELATED"/>
    <property type="match status" value="1"/>
</dbReference>
<evidence type="ECO:0000256" key="5">
    <source>
        <dbReference type="ARBA" id="ARBA00022989"/>
    </source>
</evidence>
<evidence type="ECO:0000259" key="8">
    <source>
        <dbReference type="Pfam" id="PF09335"/>
    </source>
</evidence>
<comment type="similarity">
    <text evidence="2 7">Belongs to the TVP38/TMEM64 family.</text>
</comment>
<sequence length="221" mass="23434">MSAKSKIVGLAVIVLLAVFVFLVPVPSTLQIREWVEAAGVWAPVAYLVLMVGFTQLPIPRTVWTIAAGIMFGPVAGSILAISGLALSASLSLVLVRLLGRPWVEKKAAGDQRLELLSEIVVKRGWVAVLGLRMVPAVPFSLLNYACGLSSIPVLPYLLVTVAGSAPNTIATVLATDALASGGSPWILLLSVVVVCTGFLLSIREFTQWMRVLKHPAQASEI</sequence>
<evidence type="ECO:0000256" key="7">
    <source>
        <dbReference type="RuleBase" id="RU366058"/>
    </source>
</evidence>
<name>A0ABR9ZLX4_9CORY</name>
<evidence type="ECO:0000256" key="6">
    <source>
        <dbReference type="ARBA" id="ARBA00023136"/>
    </source>
</evidence>
<evidence type="ECO:0000256" key="2">
    <source>
        <dbReference type="ARBA" id="ARBA00008640"/>
    </source>
</evidence>
<evidence type="ECO:0000256" key="3">
    <source>
        <dbReference type="ARBA" id="ARBA00022475"/>
    </source>
</evidence>
<evidence type="ECO:0000256" key="4">
    <source>
        <dbReference type="ARBA" id="ARBA00022692"/>
    </source>
</evidence>
<evidence type="ECO:0000313" key="9">
    <source>
        <dbReference type="EMBL" id="MBF4553617.1"/>
    </source>
</evidence>